<dbReference type="AlphaFoldDB" id="A0A1E7RC01"/>
<proteinExistence type="predicted"/>
<feature type="transmembrane region" description="Helical" evidence="1">
    <location>
        <begin position="57"/>
        <end position="77"/>
    </location>
</feature>
<sequence length="382" mass="44302">MQNPLSTRLLAIDALRGLVIIIMLLDHVRETFYLHYQVPDPMQIESTDPALFFSRSLAHLCAPVFVLLTGISAYLYQSKVQSLKMTREFLIKRGLFLIFLELVIINFAWTGQFPPEIVYLQVIWAIGISMLALAALIHLPILWIWIISVLIIAFHNVFDQLYPNSAFLQALWNILHQRGWIEFSEHFKVRTSYPVLPWIGVIGFGYALGKTVFSRPDNFAVKMQFLYRVGLGCIGLFLILRMLNLYGDQPREVFSNFSLTLMSFFNLTKYPPSLDFILWNCGLGLILLYALQRVENRSWIKPLVIFGSVPMFFYIVHLFVLKLLYVFAVFIFGINHGSYFGVDHVSTLWWISLILCLALYPLMLSFSRFKHQNKHIAILKYL</sequence>
<feature type="domain" description="Heparan-alpha-glucosaminide N-acetyltransferase catalytic" evidence="2">
    <location>
        <begin position="8"/>
        <end position="220"/>
    </location>
</feature>
<feature type="transmembrane region" description="Helical" evidence="1">
    <location>
        <begin position="225"/>
        <end position="243"/>
    </location>
</feature>
<keyword evidence="4" id="KW-1185">Reference proteome</keyword>
<dbReference type="PANTHER" id="PTHR40407">
    <property type="entry name" value="MEMBRANE PROTEIN-LIKE PROTEIN"/>
    <property type="match status" value="1"/>
</dbReference>
<dbReference type="Proteomes" id="UP000185895">
    <property type="component" value="Unassembled WGS sequence"/>
</dbReference>
<dbReference type="PANTHER" id="PTHR40407:SF1">
    <property type="entry name" value="HEPARAN-ALPHA-GLUCOSAMINIDE N-ACETYLTRANSFERASE CATALYTIC DOMAIN-CONTAINING PROTEIN"/>
    <property type="match status" value="1"/>
</dbReference>
<accession>A0A1E7RC01</accession>
<feature type="transmembrane region" description="Helical" evidence="1">
    <location>
        <begin position="270"/>
        <end position="291"/>
    </location>
</feature>
<evidence type="ECO:0000313" key="4">
    <source>
        <dbReference type="Proteomes" id="UP000185895"/>
    </source>
</evidence>
<feature type="transmembrane region" description="Helical" evidence="1">
    <location>
        <begin position="89"/>
        <end position="111"/>
    </location>
</feature>
<feature type="transmembrane region" description="Helical" evidence="1">
    <location>
        <begin position="312"/>
        <end position="335"/>
    </location>
</feature>
<evidence type="ECO:0000313" key="3">
    <source>
        <dbReference type="EMBL" id="OEY96884.1"/>
    </source>
</evidence>
<keyword evidence="1" id="KW-1133">Transmembrane helix</keyword>
<feature type="transmembrane region" description="Helical" evidence="1">
    <location>
        <begin position="117"/>
        <end position="136"/>
    </location>
</feature>
<organism evidence="3 4">
    <name type="scientific">Acinetobacter qingfengensis</name>
    <dbReference type="NCBI Taxonomy" id="1262585"/>
    <lineage>
        <taxon>Bacteria</taxon>
        <taxon>Pseudomonadati</taxon>
        <taxon>Pseudomonadota</taxon>
        <taxon>Gammaproteobacteria</taxon>
        <taxon>Moraxellales</taxon>
        <taxon>Moraxellaceae</taxon>
        <taxon>Acinetobacter</taxon>
    </lineage>
</organism>
<evidence type="ECO:0000256" key="1">
    <source>
        <dbReference type="SAM" id="Phobius"/>
    </source>
</evidence>
<feature type="transmembrane region" description="Helical" evidence="1">
    <location>
        <begin position="347"/>
        <end position="366"/>
    </location>
</feature>
<dbReference type="Pfam" id="PF07786">
    <property type="entry name" value="HGSNAT_cat"/>
    <property type="match status" value="1"/>
</dbReference>
<feature type="transmembrane region" description="Helical" evidence="1">
    <location>
        <begin position="195"/>
        <end position="213"/>
    </location>
</feature>
<name>A0A1E7RC01_9GAMM</name>
<dbReference type="InterPro" id="IPR012429">
    <property type="entry name" value="HGSNAT_cat"/>
</dbReference>
<protein>
    <recommendedName>
        <fullName evidence="2">Heparan-alpha-glucosaminide N-acetyltransferase catalytic domain-containing protein</fullName>
    </recommendedName>
</protein>
<dbReference type="EMBL" id="MKKK01000018">
    <property type="protein sequence ID" value="OEY96884.1"/>
    <property type="molecule type" value="Genomic_DNA"/>
</dbReference>
<dbReference type="RefSeq" id="WP_070069678.1">
    <property type="nucleotide sequence ID" value="NZ_MKKK01000018.1"/>
</dbReference>
<dbReference type="OrthoDB" id="508112at2"/>
<comment type="caution">
    <text evidence="3">The sequence shown here is derived from an EMBL/GenBank/DDBJ whole genome shotgun (WGS) entry which is preliminary data.</text>
</comment>
<feature type="transmembrane region" description="Helical" evidence="1">
    <location>
        <begin position="141"/>
        <end position="158"/>
    </location>
</feature>
<reference evidence="3 4" key="1">
    <citation type="submission" date="2016-09" db="EMBL/GenBank/DDBJ databases">
        <authorList>
            <person name="Capua I."/>
            <person name="De Benedictis P."/>
            <person name="Joannis T."/>
            <person name="Lombin L.H."/>
            <person name="Cattoli G."/>
        </authorList>
    </citation>
    <scope>NUCLEOTIDE SEQUENCE [LARGE SCALE GENOMIC DNA]</scope>
    <source>
        <strain evidence="3 4">ANC 4671</strain>
    </source>
</reference>
<keyword evidence="1" id="KW-0472">Membrane</keyword>
<dbReference type="STRING" id="1262585.BJI46_11895"/>
<evidence type="ECO:0000259" key="2">
    <source>
        <dbReference type="Pfam" id="PF07786"/>
    </source>
</evidence>
<keyword evidence="1" id="KW-0812">Transmembrane</keyword>
<gene>
    <name evidence="3" type="ORF">BJI46_11895</name>
</gene>